<evidence type="ECO:0000256" key="2">
    <source>
        <dbReference type="ARBA" id="ARBA00005581"/>
    </source>
</evidence>
<comment type="similarity">
    <text evidence="2 6">Belongs to the plant self-incompatibility (S1) protein family.</text>
</comment>
<dbReference type="EMBL" id="KI630827">
    <property type="protein sequence ID" value="EYU32665.1"/>
    <property type="molecule type" value="Genomic_DNA"/>
</dbReference>
<dbReference type="InterPro" id="IPR010264">
    <property type="entry name" value="Self-incomp_S1"/>
</dbReference>
<keyword evidence="4 6" id="KW-0964">Secreted</keyword>
<evidence type="ECO:0000256" key="4">
    <source>
        <dbReference type="ARBA" id="ARBA00022525"/>
    </source>
</evidence>
<dbReference type="PANTHER" id="PTHR31232">
    <property type="match status" value="1"/>
</dbReference>
<evidence type="ECO:0000313" key="7">
    <source>
        <dbReference type="EMBL" id="EYU32665.1"/>
    </source>
</evidence>
<name>A0A022R1H2_ERYGU</name>
<evidence type="ECO:0000256" key="3">
    <source>
        <dbReference type="ARBA" id="ARBA00022471"/>
    </source>
</evidence>
<dbReference type="PANTHER" id="PTHR31232:SF156">
    <property type="entry name" value="PLANT SELF-INCOMPATIBILITY PROTEIN S1 FAMILY-RELATED"/>
    <property type="match status" value="1"/>
</dbReference>
<gene>
    <name evidence="7" type="ORF">MIMGU_mgv1a019903mg</name>
</gene>
<feature type="non-terminal residue" evidence="7">
    <location>
        <position position="96"/>
    </location>
</feature>
<accession>A0A022R1H2</accession>
<sequence length="96" mass="11187">MKNLFSIIVIFLYLVHRTESYSYLRKHHIHVYNGLPTQFLPLLLHCASRDDDFGTHQLSSGQNFSWNFKSNAFETTLYFCRFSCGPKTASFVVFNA</sequence>
<dbReference type="GO" id="GO:0060320">
    <property type="term" value="P:rejection of self pollen"/>
    <property type="evidence" value="ECO:0007669"/>
    <property type="project" value="UniProtKB-KW"/>
</dbReference>
<evidence type="ECO:0000256" key="6">
    <source>
        <dbReference type="RuleBase" id="RU367044"/>
    </source>
</evidence>
<reference evidence="7 8" key="1">
    <citation type="journal article" date="2013" name="Proc. Natl. Acad. Sci. U.S.A.">
        <title>Fine-scale variation in meiotic recombination in Mimulus inferred from population shotgun sequencing.</title>
        <authorList>
            <person name="Hellsten U."/>
            <person name="Wright K.M."/>
            <person name="Jenkins J."/>
            <person name="Shu S."/>
            <person name="Yuan Y."/>
            <person name="Wessler S.R."/>
            <person name="Schmutz J."/>
            <person name="Willis J.H."/>
            <person name="Rokhsar D.S."/>
        </authorList>
    </citation>
    <scope>NUCLEOTIDE SEQUENCE [LARGE SCALE GENOMIC DNA]</scope>
    <source>
        <strain evidence="8">cv. DUN x IM62</strain>
    </source>
</reference>
<keyword evidence="5 6" id="KW-0732">Signal</keyword>
<feature type="chain" id="PRO_5025073595" description="S-protein homolog" evidence="6">
    <location>
        <begin position="21"/>
        <end position="96"/>
    </location>
</feature>
<dbReference type="AlphaFoldDB" id="A0A022R1H2"/>
<proteinExistence type="inferred from homology"/>
<dbReference type="Proteomes" id="UP000030748">
    <property type="component" value="Unassembled WGS sequence"/>
</dbReference>
<keyword evidence="8" id="KW-1185">Reference proteome</keyword>
<keyword evidence="3 6" id="KW-0713">Self-incompatibility</keyword>
<protein>
    <recommendedName>
        <fullName evidence="6">S-protein homolog</fullName>
    </recommendedName>
</protein>
<dbReference type="GO" id="GO:0005576">
    <property type="term" value="C:extracellular region"/>
    <property type="evidence" value="ECO:0007669"/>
    <property type="project" value="UniProtKB-SubCell"/>
</dbReference>
<feature type="signal peptide" evidence="6">
    <location>
        <begin position="1"/>
        <end position="20"/>
    </location>
</feature>
<comment type="subcellular location">
    <subcellularLocation>
        <location evidence="1 6">Secreted</location>
    </subcellularLocation>
</comment>
<evidence type="ECO:0000313" key="8">
    <source>
        <dbReference type="Proteomes" id="UP000030748"/>
    </source>
</evidence>
<dbReference type="Pfam" id="PF05938">
    <property type="entry name" value="Self-incomp_S1"/>
    <property type="match status" value="1"/>
</dbReference>
<organism evidence="7 8">
    <name type="scientific">Erythranthe guttata</name>
    <name type="common">Yellow monkey flower</name>
    <name type="synonym">Mimulus guttatus</name>
    <dbReference type="NCBI Taxonomy" id="4155"/>
    <lineage>
        <taxon>Eukaryota</taxon>
        <taxon>Viridiplantae</taxon>
        <taxon>Streptophyta</taxon>
        <taxon>Embryophyta</taxon>
        <taxon>Tracheophyta</taxon>
        <taxon>Spermatophyta</taxon>
        <taxon>Magnoliopsida</taxon>
        <taxon>eudicotyledons</taxon>
        <taxon>Gunneridae</taxon>
        <taxon>Pentapetalae</taxon>
        <taxon>asterids</taxon>
        <taxon>lamiids</taxon>
        <taxon>Lamiales</taxon>
        <taxon>Phrymaceae</taxon>
        <taxon>Erythranthe</taxon>
    </lineage>
</organism>
<evidence type="ECO:0000256" key="5">
    <source>
        <dbReference type="ARBA" id="ARBA00022729"/>
    </source>
</evidence>
<evidence type="ECO:0000256" key="1">
    <source>
        <dbReference type="ARBA" id="ARBA00004613"/>
    </source>
</evidence>